<name>A0ABV5W987_9BACL</name>
<keyword evidence="6" id="KW-1185">Reference proteome</keyword>
<organism evidence="5 6">
    <name type="scientific">Paenibacillus hodogayensis</name>
    <dbReference type="NCBI Taxonomy" id="279208"/>
    <lineage>
        <taxon>Bacteria</taxon>
        <taxon>Bacillati</taxon>
        <taxon>Bacillota</taxon>
        <taxon>Bacilli</taxon>
        <taxon>Bacillales</taxon>
        <taxon>Paenibacillaceae</taxon>
        <taxon>Paenibacillus</taxon>
    </lineage>
</organism>
<evidence type="ECO:0000256" key="3">
    <source>
        <dbReference type="ARBA" id="ARBA00023163"/>
    </source>
</evidence>
<dbReference type="SUPFAM" id="SSF51215">
    <property type="entry name" value="Regulatory protein AraC"/>
    <property type="match status" value="1"/>
</dbReference>
<dbReference type="Pfam" id="PF02311">
    <property type="entry name" value="AraC_binding"/>
    <property type="match status" value="1"/>
</dbReference>
<evidence type="ECO:0000256" key="2">
    <source>
        <dbReference type="ARBA" id="ARBA00023125"/>
    </source>
</evidence>
<dbReference type="InterPro" id="IPR003313">
    <property type="entry name" value="AraC-bd"/>
</dbReference>
<dbReference type="InterPro" id="IPR009057">
    <property type="entry name" value="Homeodomain-like_sf"/>
</dbReference>
<dbReference type="EMBL" id="JBHMAG010000030">
    <property type="protein sequence ID" value="MFB9756922.1"/>
    <property type="molecule type" value="Genomic_DNA"/>
</dbReference>
<evidence type="ECO:0000259" key="4">
    <source>
        <dbReference type="PROSITE" id="PS01124"/>
    </source>
</evidence>
<dbReference type="Proteomes" id="UP001589619">
    <property type="component" value="Unassembled WGS sequence"/>
</dbReference>
<keyword evidence="1" id="KW-0805">Transcription regulation</keyword>
<keyword evidence="3" id="KW-0804">Transcription</keyword>
<accession>A0ABV5W987</accession>
<proteinExistence type="predicted"/>
<dbReference type="PANTHER" id="PTHR43280">
    <property type="entry name" value="ARAC-FAMILY TRANSCRIPTIONAL REGULATOR"/>
    <property type="match status" value="1"/>
</dbReference>
<dbReference type="InterPro" id="IPR018060">
    <property type="entry name" value="HTH_AraC"/>
</dbReference>
<dbReference type="Gene3D" id="1.10.10.60">
    <property type="entry name" value="Homeodomain-like"/>
    <property type="match status" value="2"/>
</dbReference>
<dbReference type="InterPro" id="IPR020449">
    <property type="entry name" value="Tscrpt_reg_AraC-type_HTH"/>
</dbReference>
<keyword evidence="2" id="KW-0238">DNA-binding</keyword>
<dbReference type="PRINTS" id="PR00032">
    <property type="entry name" value="HTHARAC"/>
</dbReference>
<evidence type="ECO:0000313" key="5">
    <source>
        <dbReference type="EMBL" id="MFB9756922.1"/>
    </source>
</evidence>
<dbReference type="PROSITE" id="PS01124">
    <property type="entry name" value="HTH_ARAC_FAMILY_2"/>
    <property type="match status" value="1"/>
</dbReference>
<dbReference type="SUPFAM" id="SSF46689">
    <property type="entry name" value="Homeodomain-like"/>
    <property type="match status" value="2"/>
</dbReference>
<evidence type="ECO:0000256" key="1">
    <source>
        <dbReference type="ARBA" id="ARBA00023015"/>
    </source>
</evidence>
<reference evidence="5 6" key="1">
    <citation type="submission" date="2024-09" db="EMBL/GenBank/DDBJ databases">
        <authorList>
            <person name="Sun Q."/>
            <person name="Mori K."/>
        </authorList>
    </citation>
    <scope>NUCLEOTIDE SEQUENCE [LARGE SCALE GENOMIC DNA]</scope>
    <source>
        <strain evidence="5 6">JCM 12520</strain>
    </source>
</reference>
<evidence type="ECO:0000313" key="6">
    <source>
        <dbReference type="Proteomes" id="UP001589619"/>
    </source>
</evidence>
<dbReference type="Gene3D" id="2.60.120.280">
    <property type="entry name" value="Regulatory protein AraC"/>
    <property type="match status" value="1"/>
</dbReference>
<comment type="caution">
    <text evidence="5">The sequence shown here is derived from an EMBL/GenBank/DDBJ whole genome shotgun (WGS) entry which is preliminary data.</text>
</comment>
<gene>
    <name evidence="5" type="ORF">ACFFNY_35595</name>
</gene>
<dbReference type="Pfam" id="PF12833">
    <property type="entry name" value="HTH_18"/>
    <property type="match status" value="1"/>
</dbReference>
<feature type="domain" description="HTH araC/xylS-type" evidence="4">
    <location>
        <begin position="183"/>
        <end position="281"/>
    </location>
</feature>
<protein>
    <submittedName>
        <fullName evidence="5">AraC family transcriptional regulator</fullName>
    </submittedName>
</protein>
<dbReference type="SMART" id="SM00342">
    <property type="entry name" value="HTH_ARAC"/>
    <property type="match status" value="1"/>
</dbReference>
<dbReference type="RefSeq" id="WP_344906399.1">
    <property type="nucleotide sequence ID" value="NZ_BAAAYO010000003.1"/>
</dbReference>
<dbReference type="InterPro" id="IPR037923">
    <property type="entry name" value="HTH-like"/>
</dbReference>
<dbReference type="PANTHER" id="PTHR43280:SF30">
    <property type="entry name" value="MMSAB OPERON REGULATORY PROTEIN"/>
    <property type="match status" value="1"/>
</dbReference>
<sequence length="295" mass="34294">MKYQYAYRVPDPDDKGYHSREDALIINCIGYEYDEPAGFANREQGRVDFLLSYLHSGFMKVRIANREQKIEAGTVFISKPYERQYYAKTGNEPTGSYWVHFTGYGVTDLLIKAGLWQESIFVTGVNPEIPQLFARIIEEETEKLPSFEHISATLLQELVYTVSRKLSIHEKVKHMDPRELGLHASFDLLHKNYARKLTVQELASRAGLSLSRYSSLFKQYTGLSPQQYLIQYRFQKAKDLMRHTHLNIRQIASLVGFDDQLYFSRLFKKYEHLSPIEYRKTVSMTDSTTQTIGSE</sequence>